<sequence length="286" mass="30636">DGSFRERGANPKAGAIPREVRPVGGRHRGLRRHRPRDGASTCGGGAQPRSGRASPPRAGRDGGRAEDTAQDRDPRPRRRLGERGRDGGDRGWYARSRRRVADRRRRIRLVGSIARRASRPRAGNAPGQLRGRAGIDLAVRTALRGTWSRGGRAHELPGSVPGGPALRELRGDQGVRPVARGGAARGVRAAGRRRARLGPRSGPQRLRVACRNADGCGARAGDRRPGNARCPRPEDDRGARIAIKGAHLLARPLAALGTRSGDGSRDAGDDEARPWHTPRHGPEACV</sequence>
<organism evidence="2">
    <name type="scientific">uncultured Thermomicrobiales bacterium</name>
    <dbReference type="NCBI Taxonomy" id="1645740"/>
    <lineage>
        <taxon>Bacteria</taxon>
        <taxon>Pseudomonadati</taxon>
        <taxon>Thermomicrobiota</taxon>
        <taxon>Thermomicrobia</taxon>
        <taxon>Thermomicrobiales</taxon>
        <taxon>environmental samples</taxon>
    </lineage>
</organism>
<protein>
    <submittedName>
        <fullName evidence="2">Oxidoreductase, short-chain dehydrogenase/reductase family</fullName>
    </submittedName>
</protein>
<feature type="region of interest" description="Disordered" evidence="1">
    <location>
        <begin position="1"/>
        <end position="91"/>
    </location>
</feature>
<evidence type="ECO:0000256" key="1">
    <source>
        <dbReference type="SAM" id="MobiDB-lite"/>
    </source>
</evidence>
<feature type="non-terminal residue" evidence="2">
    <location>
        <position position="1"/>
    </location>
</feature>
<proteinExistence type="predicted"/>
<dbReference type="AlphaFoldDB" id="A0A6J4UYP5"/>
<feature type="compositionally biased region" description="Basic and acidic residues" evidence="1">
    <location>
        <begin position="262"/>
        <end position="274"/>
    </location>
</feature>
<gene>
    <name evidence="2" type="ORF">AVDCRST_MAG19-2030</name>
</gene>
<feature type="compositionally biased region" description="Basic and acidic residues" evidence="1">
    <location>
        <begin position="58"/>
        <end position="89"/>
    </location>
</feature>
<dbReference type="EMBL" id="CADCWL010000089">
    <property type="protein sequence ID" value="CAA9563576.1"/>
    <property type="molecule type" value="Genomic_DNA"/>
</dbReference>
<feature type="compositionally biased region" description="Low complexity" evidence="1">
    <location>
        <begin position="180"/>
        <end position="189"/>
    </location>
</feature>
<feature type="non-terminal residue" evidence="2">
    <location>
        <position position="286"/>
    </location>
</feature>
<accession>A0A6J4UYP5</accession>
<feature type="region of interest" description="Disordered" evidence="1">
    <location>
        <begin position="254"/>
        <end position="286"/>
    </location>
</feature>
<name>A0A6J4UYP5_9BACT</name>
<reference evidence="2" key="1">
    <citation type="submission" date="2020-02" db="EMBL/GenBank/DDBJ databases">
        <authorList>
            <person name="Meier V. D."/>
        </authorList>
    </citation>
    <scope>NUCLEOTIDE SEQUENCE</scope>
    <source>
        <strain evidence="2">AVDCRST_MAG19</strain>
    </source>
</reference>
<feature type="region of interest" description="Disordered" evidence="1">
    <location>
        <begin position="180"/>
        <end position="203"/>
    </location>
</feature>
<evidence type="ECO:0000313" key="2">
    <source>
        <dbReference type="EMBL" id="CAA9563576.1"/>
    </source>
</evidence>
<feature type="compositionally biased region" description="Basic residues" evidence="1">
    <location>
        <begin position="24"/>
        <end position="35"/>
    </location>
</feature>